<organism evidence="1">
    <name type="scientific">Rhodopseudomonas palustris (strain BisB18)</name>
    <dbReference type="NCBI Taxonomy" id="316056"/>
    <lineage>
        <taxon>Bacteria</taxon>
        <taxon>Pseudomonadati</taxon>
        <taxon>Pseudomonadota</taxon>
        <taxon>Alphaproteobacteria</taxon>
        <taxon>Hyphomicrobiales</taxon>
        <taxon>Nitrobacteraceae</taxon>
        <taxon>Rhodopseudomonas</taxon>
    </lineage>
</organism>
<dbReference type="OrthoDB" id="5296237at2"/>
<dbReference type="STRING" id="316056.RPC_2536"/>
<sequence length="99" mass="11289">MKPTHRTDEFAAWLRRLSDPDAIAKVTARIDRLRLGNPGDAEPVGAGVSELRIHYGPGYRVYYAEHRSEIIILLAGGTKKTQNTDIKQAKRLFKEWTKR</sequence>
<dbReference type="InterPro" id="IPR009241">
    <property type="entry name" value="HigB-like"/>
</dbReference>
<evidence type="ECO:0000313" key="1">
    <source>
        <dbReference type="EMBL" id="ABD88086.1"/>
    </source>
</evidence>
<dbReference type="InterPro" id="IPR014056">
    <property type="entry name" value="TypeIITA-like_toxin_pred"/>
</dbReference>
<reference evidence="1" key="1">
    <citation type="submission" date="2006-03" db="EMBL/GenBank/DDBJ databases">
        <title>Complete sequence of Rhodopseudomonas palustris BisB18.</title>
        <authorList>
            <consortium name="US DOE Joint Genome Institute"/>
            <person name="Copeland A."/>
            <person name="Lucas S."/>
            <person name="Lapidus A."/>
            <person name="Barry K."/>
            <person name="Detter J.C."/>
            <person name="Glavina del Rio T."/>
            <person name="Hammon N."/>
            <person name="Israni S."/>
            <person name="Dalin E."/>
            <person name="Tice H."/>
            <person name="Pitluck S."/>
            <person name="Chain P."/>
            <person name="Malfatti S."/>
            <person name="Shin M."/>
            <person name="Vergez L."/>
            <person name="Schmutz J."/>
            <person name="Larimer F."/>
            <person name="Land M."/>
            <person name="Hauser L."/>
            <person name="Pelletier D.A."/>
            <person name="Kyrpides N."/>
            <person name="Anderson I."/>
            <person name="Oda Y."/>
            <person name="Harwood C.S."/>
            <person name="Richardson P."/>
        </authorList>
    </citation>
    <scope>NUCLEOTIDE SEQUENCE [LARGE SCALE GENOMIC DNA]</scope>
    <source>
        <strain evidence="1">BisB18</strain>
    </source>
</reference>
<dbReference type="PIRSF" id="PIRSF028744">
    <property type="entry name" value="Addict_mod_HI1419"/>
    <property type="match status" value="1"/>
</dbReference>
<name>Q214V0_RHOPB</name>
<dbReference type="PANTHER" id="PTHR41791:SF1">
    <property type="entry name" value="SSL7039 PROTEIN"/>
    <property type="match status" value="1"/>
</dbReference>
<dbReference type="Pfam" id="PF05973">
    <property type="entry name" value="Gp49"/>
    <property type="match status" value="1"/>
</dbReference>
<gene>
    <name evidence="1" type="ordered locus">RPC_2536</name>
</gene>
<proteinExistence type="predicted"/>
<dbReference type="RefSeq" id="WP_011472983.1">
    <property type="nucleotide sequence ID" value="NC_007925.1"/>
</dbReference>
<dbReference type="NCBIfam" id="TIGR02683">
    <property type="entry name" value="upstrm_HI1419"/>
    <property type="match status" value="1"/>
</dbReference>
<dbReference type="AlphaFoldDB" id="Q214V0"/>
<dbReference type="HOGENOM" id="CLU_152445_0_1_5"/>
<evidence type="ECO:0008006" key="2">
    <source>
        <dbReference type="Google" id="ProtNLM"/>
    </source>
</evidence>
<dbReference type="eggNOG" id="COG3657">
    <property type="taxonomic scope" value="Bacteria"/>
</dbReference>
<protein>
    <recommendedName>
        <fullName evidence="2">Type II toxin-antitoxin system RelE/ParE family toxin</fullName>
    </recommendedName>
</protein>
<accession>Q214V0</accession>
<dbReference type="PANTHER" id="PTHR41791">
    <property type="entry name" value="SSL7039 PROTEIN"/>
    <property type="match status" value="1"/>
</dbReference>
<dbReference type="KEGG" id="rpc:RPC_2536"/>
<dbReference type="EMBL" id="CP000301">
    <property type="protein sequence ID" value="ABD88086.1"/>
    <property type="molecule type" value="Genomic_DNA"/>
</dbReference>